<dbReference type="InterPro" id="IPR039424">
    <property type="entry name" value="SBP_5"/>
</dbReference>
<dbReference type="GO" id="GO:0015833">
    <property type="term" value="P:peptide transport"/>
    <property type="evidence" value="ECO:0007669"/>
    <property type="project" value="TreeGrafter"/>
</dbReference>
<protein>
    <submittedName>
        <fullName evidence="4">Oligopeptide transport system substrate-binding protein</fullName>
    </submittedName>
</protein>
<evidence type="ECO:0000256" key="1">
    <source>
        <dbReference type="SAM" id="MobiDB-lite"/>
    </source>
</evidence>
<dbReference type="InterPro" id="IPR030678">
    <property type="entry name" value="Peptide/Ni-bd"/>
</dbReference>
<feature type="region of interest" description="Disordered" evidence="1">
    <location>
        <begin position="28"/>
        <end position="70"/>
    </location>
</feature>
<name>A0A1H2JD27_9ACTN</name>
<keyword evidence="2" id="KW-0732">Signal</keyword>
<evidence type="ECO:0000259" key="3">
    <source>
        <dbReference type="Pfam" id="PF00496"/>
    </source>
</evidence>
<dbReference type="GO" id="GO:1904680">
    <property type="term" value="F:peptide transmembrane transporter activity"/>
    <property type="evidence" value="ECO:0007669"/>
    <property type="project" value="TreeGrafter"/>
</dbReference>
<dbReference type="SUPFAM" id="SSF53850">
    <property type="entry name" value="Periplasmic binding protein-like II"/>
    <property type="match status" value="1"/>
</dbReference>
<dbReference type="PANTHER" id="PTHR30290">
    <property type="entry name" value="PERIPLASMIC BINDING COMPONENT OF ABC TRANSPORTER"/>
    <property type="match status" value="1"/>
</dbReference>
<feature type="chain" id="PRO_5009277442" evidence="2">
    <location>
        <begin position="23"/>
        <end position="563"/>
    </location>
</feature>
<dbReference type="InterPro" id="IPR000914">
    <property type="entry name" value="SBP_5_dom"/>
</dbReference>
<evidence type="ECO:0000313" key="5">
    <source>
        <dbReference type="Proteomes" id="UP000182977"/>
    </source>
</evidence>
<feature type="compositionally biased region" description="Low complexity" evidence="1">
    <location>
        <begin position="37"/>
        <end position="50"/>
    </location>
</feature>
<dbReference type="EMBL" id="LT629791">
    <property type="protein sequence ID" value="SDU54061.1"/>
    <property type="molecule type" value="Genomic_DNA"/>
</dbReference>
<dbReference type="Gene3D" id="3.90.76.10">
    <property type="entry name" value="Dipeptide-binding Protein, Domain 1"/>
    <property type="match status" value="1"/>
</dbReference>
<keyword evidence="5" id="KW-1185">Reference proteome</keyword>
<proteinExistence type="predicted"/>
<dbReference type="GO" id="GO:0043190">
    <property type="term" value="C:ATP-binding cassette (ABC) transporter complex"/>
    <property type="evidence" value="ECO:0007669"/>
    <property type="project" value="InterPro"/>
</dbReference>
<dbReference type="PROSITE" id="PS51257">
    <property type="entry name" value="PROKAR_LIPOPROTEIN"/>
    <property type="match status" value="1"/>
</dbReference>
<dbReference type="CDD" id="cd00995">
    <property type="entry name" value="PBP2_NikA_DppA_OppA_like"/>
    <property type="match status" value="1"/>
</dbReference>
<dbReference type="STRING" id="419479.SAMN04488563_2540"/>
<dbReference type="Gene3D" id="3.40.190.10">
    <property type="entry name" value="Periplasmic binding protein-like II"/>
    <property type="match status" value="1"/>
</dbReference>
<evidence type="ECO:0000313" key="4">
    <source>
        <dbReference type="EMBL" id="SDU54061.1"/>
    </source>
</evidence>
<reference evidence="5" key="1">
    <citation type="submission" date="2016-10" db="EMBL/GenBank/DDBJ databases">
        <authorList>
            <person name="Varghese N."/>
            <person name="Submissions S."/>
        </authorList>
    </citation>
    <scope>NUCLEOTIDE SEQUENCE [LARGE SCALE GENOMIC DNA]</scope>
    <source>
        <strain evidence="5">DSM 45079</strain>
    </source>
</reference>
<dbReference type="PIRSF" id="PIRSF002741">
    <property type="entry name" value="MppA"/>
    <property type="match status" value="1"/>
</dbReference>
<dbReference type="GO" id="GO:0042597">
    <property type="term" value="C:periplasmic space"/>
    <property type="evidence" value="ECO:0007669"/>
    <property type="project" value="UniProtKB-ARBA"/>
</dbReference>
<dbReference type="PANTHER" id="PTHR30290:SF83">
    <property type="entry name" value="ABC TRANSPORTER SUBSTRATE-BINDING PROTEIN"/>
    <property type="match status" value="1"/>
</dbReference>
<accession>A0A1H2JD27</accession>
<feature type="domain" description="Solute-binding protein family 5" evidence="3">
    <location>
        <begin position="95"/>
        <end position="485"/>
    </location>
</feature>
<organism evidence="4 5">
    <name type="scientific">Jiangella alkaliphila</name>
    <dbReference type="NCBI Taxonomy" id="419479"/>
    <lineage>
        <taxon>Bacteria</taxon>
        <taxon>Bacillati</taxon>
        <taxon>Actinomycetota</taxon>
        <taxon>Actinomycetes</taxon>
        <taxon>Jiangellales</taxon>
        <taxon>Jiangellaceae</taxon>
        <taxon>Jiangella</taxon>
    </lineage>
</organism>
<evidence type="ECO:0000256" key="2">
    <source>
        <dbReference type="SAM" id="SignalP"/>
    </source>
</evidence>
<feature type="signal peptide" evidence="2">
    <location>
        <begin position="1"/>
        <end position="22"/>
    </location>
</feature>
<feature type="compositionally biased region" description="Polar residues" evidence="1">
    <location>
        <begin position="51"/>
        <end position="69"/>
    </location>
</feature>
<dbReference type="Proteomes" id="UP000182977">
    <property type="component" value="Chromosome I"/>
</dbReference>
<sequence length="563" mass="60074">MRGSTRRGAVVAAAVGLTLVLAACGGDDDGGDDSGSSDEGTGSSDGPTGTVSINSTQPENPLIPTTTNEVGGGNIVDAMWTGLVSYDSATGEPGLAMAESIEPNEDFTEFTITIHDGWTFHDGSPVTAQSYVDAWNFGAYGANAQLNQYFFGPDGANIAGYDTVAGTTDDAGAFVEGSATSETMSGLVVVDETSFTVTLGSPNSLFETIIGYSAFYPMPESFFTDQAAFIEHPIGNGPFEFVEEVPNTSINLRAYADYPGEVQPQVENIEYRIYADLDAAYADVVSNQLDILDKIPPVGLAGDVWQTDLEGRSASEPLTTRFTSLTFPLTNTEAWADANLRKAISMAIDREAVIAAAYGPGNYVPANSWVPPGNDGYVEGTCGEWCEFDATAAQELYAQTPGVEGTLLISSNSDGGHREWVEAACTSIRETLGIECQGDYNPDFGSFRARVNANEITNPFRTGWVADYPSIQNFLAPLYTTNGSANDGGYSNPEFDTLIQEAAGLEGDEALDLYNQAETLLADDMAIIPLWYDNGQRGWSENVNEPQFTWKGYVDPLSISVKN</sequence>
<gene>
    <name evidence="4" type="ORF">SAMN04488563_2540</name>
</gene>
<dbReference type="Pfam" id="PF00496">
    <property type="entry name" value="SBP_bac_5"/>
    <property type="match status" value="1"/>
</dbReference>
<dbReference type="AlphaFoldDB" id="A0A1H2JD27"/>
<dbReference type="Gene3D" id="3.10.105.10">
    <property type="entry name" value="Dipeptide-binding Protein, Domain 3"/>
    <property type="match status" value="1"/>
</dbReference>